<keyword evidence="7" id="KW-1133">Transmembrane helix</keyword>
<feature type="signal peptide" evidence="8">
    <location>
        <begin position="1"/>
        <end position="21"/>
    </location>
</feature>
<keyword evidence="7" id="KW-0472">Membrane</keyword>
<keyword evidence="7" id="KW-0812">Transmembrane</keyword>
<accession>A0A9D3WX47</accession>
<dbReference type="PANTHER" id="PTHR24024">
    <property type="entry name" value="PULMONARY SURFACTANT-ASSOCIATED PROTEIN A"/>
    <property type="match status" value="1"/>
</dbReference>
<keyword evidence="8" id="KW-0732">Signal</keyword>
<dbReference type="PANTHER" id="PTHR24024:SF13">
    <property type="entry name" value="PULMONARY SURFACTANT-ASSOCIATED PROTEIN A1"/>
    <property type="match status" value="1"/>
</dbReference>
<keyword evidence="2" id="KW-0964">Secreted</keyword>
<dbReference type="GO" id="GO:0005615">
    <property type="term" value="C:extracellular space"/>
    <property type="evidence" value="ECO:0007669"/>
    <property type="project" value="TreeGrafter"/>
</dbReference>
<keyword evidence="3" id="KW-0479">Metal-binding</keyword>
<proteinExistence type="predicted"/>
<name>A0A9D3WX47_9SAUR</name>
<feature type="region of interest" description="Disordered" evidence="6">
    <location>
        <begin position="24"/>
        <end position="103"/>
    </location>
</feature>
<evidence type="ECO:0000256" key="4">
    <source>
        <dbReference type="ARBA" id="ARBA00022734"/>
    </source>
</evidence>
<feature type="transmembrane region" description="Helical" evidence="7">
    <location>
        <begin position="209"/>
        <end position="239"/>
    </location>
</feature>
<dbReference type="InterPro" id="IPR051077">
    <property type="entry name" value="Ca-dependent_lectin"/>
</dbReference>
<keyword evidence="10" id="KW-1185">Reference proteome</keyword>
<dbReference type="GO" id="GO:0005771">
    <property type="term" value="C:multivesicular body"/>
    <property type="evidence" value="ECO:0007669"/>
    <property type="project" value="TreeGrafter"/>
</dbReference>
<evidence type="ECO:0000256" key="8">
    <source>
        <dbReference type="SAM" id="SignalP"/>
    </source>
</evidence>
<sequence length="253" mass="27327">MLPQLFHVVTAIAFLLVTSHAGDHREGMQRIPGKPGLNELPAREGKPGLKADPGLRAGPSGPPSSMRGPPGKDGLHGPQGPRGERGEKGERRRPGQPGLPAIHNPELEETLKGFKNQIARLEGVFALDGNITFGKKTFATNGQEVDFETTLEACKQAGGSIASPRNKGENDAVFSIVRLFNRYAYLGIKRGAIPDSGLKSEEIMVDTVLAPWTIILVIFASVMIMSFLMFLPPVAVVIWKMKHMPQISLHGTV</sequence>
<comment type="subcellular location">
    <subcellularLocation>
        <location evidence="1">Secreted</location>
    </subcellularLocation>
</comment>
<evidence type="ECO:0000313" key="10">
    <source>
        <dbReference type="Proteomes" id="UP000827986"/>
    </source>
</evidence>
<dbReference type="Gene3D" id="3.10.100.10">
    <property type="entry name" value="Mannose-Binding Protein A, subunit A"/>
    <property type="match status" value="1"/>
</dbReference>
<dbReference type="InterPro" id="IPR016186">
    <property type="entry name" value="C-type_lectin-like/link_sf"/>
</dbReference>
<dbReference type="AlphaFoldDB" id="A0A9D3WX47"/>
<dbReference type="InterPro" id="IPR035275">
    <property type="entry name" value="Smim3"/>
</dbReference>
<reference evidence="9" key="1">
    <citation type="submission" date="2021-09" db="EMBL/GenBank/DDBJ databases">
        <title>The genome of Mauremys mutica provides insights into the evolution of semi-aquatic lifestyle.</title>
        <authorList>
            <person name="Gong S."/>
            <person name="Gao Y."/>
        </authorList>
    </citation>
    <scope>NUCLEOTIDE SEQUENCE</scope>
    <source>
        <strain evidence="9">MM-2020</strain>
        <tissue evidence="9">Muscle</tissue>
    </source>
</reference>
<keyword evidence="5" id="KW-0325">Glycoprotein</keyword>
<evidence type="ECO:0000313" key="9">
    <source>
        <dbReference type="EMBL" id="KAH1168318.1"/>
    </source>
</evidence>
<dbReference type="Pfam" id="PF17307">
    <property type="entry name" value="Smim3"/>
    <property type="match status" value="1"/>
</dbReference>
<protein>
    <submittedName>
        <fullName evidence="9">Uncharacterized protein</fullName>
    </submittedName>
</protein>
<evidence type="ECO:0000256" key="2">
    <source>
        <dbReference type="ARBA" id="ARBA00022525"/>
    </source>
</evidence>
<dbReference type="GO" id="GO:0030246">
    <property type="term" value="F:carbohydrate binding"/>
    <property type="evidence" value="ECO:0007669"/>
    <property type="project" value="UniProtKB-KW"/>
</dbReference>
<dbReference type="InterPro" id="IPR016187">
    <property type="entry name" value="CTDL_fold"/>
</dbReference>
<keyword evidence="4" id="KW-0430">Lectin</keyword>
<dbReference type="EMBL" id="JAHDVG010000486">
    <property type="protein sequence ID" value="KAH1168318.1"/>
    <property type="molecule type" value="Genomic_DNA"/>
</dbReference>
<evidence type="ECO:0000256" key="1">
    <source>
        <dbReference type="ARBA" id="ARBA00004613"/>
    </source>
</evidence>
<dbReference type="Proteomes" id="UP000827986">
    <property type="component" value="Unassembled WGS sequence"/>
</dbReference>
<evidence type="ECO:0000256" key="7">
    <source>
        <dbReference type="SAM" id="Phobius"/>
    </source>
</evidence>
<feature type="chain" id="PRO_5039659731" evidence="8">
    <location>
        <begin position="22"/>
        <end position="253"/>
    </location>
</feature>
<dbReference type="GO" id="GO:0046872">
    <property type="term" value="F:metal ion binding"/>
    <property type="evidence" value="ECO:0007669"/>
    <property type="project" value="UniProtKB-KW"/>
</dbReference>
<dbReference type="SUPFAM" id="SSF56436">
    <property type="entry name" value="C-type lectin-like"/>
    <property type="match status" value="1"/>
</dbReference>
<evidence type="ECO:0000256" key="5">
    <source>
        <dbReference type="ARBA" id="ARBA00023180"/>
    </source>
</evidence>
<comment type="caution">
    <text evidence="9">The sequence shown here is derived from an EMBL/GenBank/DDBJ whole genome shotgun (WGS) entry which is preliminary data.</text>
</comment>
<gene>
    <name evidence="9" type="ORF">KIL84_003801</name>
</gene>
<evidence type="ECO:0000256" key="3">
    <source>
        <dbReference type="ARBA" id="ARBA00022723"/>
    </source>
</evidence>
<organism evidence="9 10">
    <name type="scientific">Mauremys mutica</name>
    <name type="common">yellowpond turtle</name>
    <dbReference type="NCBI Taxonomy" id="74926"/>
    <lineage>
        <taxon>Eukaryota</taxon>
        <taxon>Metazoa</taxon>
        <taxon>Chordata</taxon>
        <taxon>Craniata</taxon>
        <taxon>Vertebrata</taxon>
        <taxon>Euteleostomi</taxon>
        <taxon>Archelosauria</taxon>
        <taxon>Testudinata</taxon>
        <taxon>Testudines</taxon>
        <taxon>Cryptodira</taxon>
        <taxon>Durocryptodira</taxon>
        <taxon>Testudinoidea</taxon>
        <taxon>Geoemydidae</taxon>
        <taxon>Geoemydinae</taxon>
        <taxon>Mauremys</taxon>
    </lineage>
</organism>
<evidence type="ECO:0000256" key="6">
    <source>
        <dbReference type="SAM" id="MobiDB-lite"/>
    </source>
</evidence>
<feature type="compositionally biased region" description="Basic and acidic residues" evidence="6">
    <location>
        <begin position="82"/>
        <end position="93"/>
    </location>
</feature>